<organism evidence="2 3">
    <name type="scientific">Clavelina lepadiformis</name>
    <name type="common">Light-bulb sea squirt</name>
    <name type="synonym">Ascidia lepadiformis</name>
    <dbReference type="NCBI Taxonomy" id="159417"/>
    <lineage>
        <taxon>Eukaryota</taxon>
        <taxon>Metazoa</taxon>
        <taxon>Chordata</taxon>
        <taxon>Tunicata</taxon>
        <taxon>Ascidiacea</taxon>
        <taxon>Aplousobranchia</taxon>
        <taxon>Clavelinidae</taxon>
        <taxon>Clavelina</taxon>
    </lineage>
</organism>
<comment type="caution">
    <text evidence="2">The sequence shown here is derived from an EMBL/GenBank/DDBJ whole genome shotgun (WGS) entry which is preliminary data.</text>
</comment>
<proteinExistence type="predicted"/>
<keyword evidence="3" id="KW-1185">Reference proteome</keyword>
<keyword evidence="1" id="KW-0175">Coiled coil</keyword>
<dbReference type="EMBL" id="CAWYQH010000174">
    <property type="protein sequence ID" value="CAK8698226.1"/>
    <property type="molecule type" value="Genomic_DNA"/>
</dbReference>
<feature type="coiled-coil region" evidence="1">
    <location>
        <begin position="287"/>
        <end position="314"/>
    </location>
</feature>
<feature type="coiled-coil region" evidence="1">
    <location>
        <begin position="171"/>
        <end position="261"/>
    </location>
</feature>
<protein>
    <submittedName>
        <fullName evidence="2">Uncharacterized protein</fullName>
    </submittedName>
</protein>
<feature type="coiled-coil region" evidence="1">
    <location>
        <begin position="86"/>
        <end position="123"/>
    </location>
</feature>
<reference evidence="2 3" key="1">
    <citation type="submission" date="2024-02" db="EMBL/GenBank/DDBJ databases">
        <authorList>
            <person name="Daric V."/>
            <person name="Darras S."/>
        </authorList>
    </citation>
    <scope>NUCLEOTIDE SEQUENCE [LARGE SCALE GENOMIC DNA]</scope>
</reference>
<evidence type="ECO:0000313" key="3">
    <source>
        <dbReference type="Proteomes" id="UP001642483"/>
    </source>
</evidence>
<accession>A0ABP0H2K5</accession>
<dbReference type="Proteomes" id="UP001642483">
    <property type="component" value="Unassembled WGS sequence"/>
</dbReference>
<name>A0ABP0H2K5_CLALP</name>
<evidence type="ECO:0000313" key="2">
    <source>
        <dbReference type="EMBL" id="CAK8698226.1"/>
    </source>
</evidence>
<sequence>MDCPTTSKSDPSTSLVAMLCLPPADDSNFDPAENLVTNENSDLPLSANISTHLTQLTSSTTSPTKDCVATVDDNVQNLSAFVNEVAHQQQLQIDSLEAKMNILEEMKQKLDLLNQKYEKLYGEETSINRKTLLAVEEASTKRNKISKLRDEILHLLVTEQHFQQEIRTASADSLNATFEAQRIRMKELARKAQQVENNRDINKRISQLQESIANYEAEKREILKSIDADAELRTTSLEEEISSLEKEKERLTRILDRKMNLVKSEDVKLQKLCVEHQTAGKRHAAQKLRLRSRLTEKKLLLQQAEEEAAAIRGRASRQKT</sequence>
<evidence type="ECO:0000256" key="1">
    <source>
        <dbReference type="SAM" id="Coils"/>
    </source>
</evidence>
<gene>
    <name evidence="2" type="ORF">CVLEPA_LOCUS31688</name>
</gene>